<keyword evidence="3" id="KW-0805">Transcription regulation</keyword>
<dbReference type="SMART" id="SM00382">
    <property type="entry name" value="AAA"/>
    <property type="match status" value="1"/>
</dbReference>
<keyword evidence="5" id="KW-0010">Activator</keyword>
<dbReference type="PANTHER" id="PTHR32071">
    <property type="entry name" value="TRANSCRIPTIONAL REGULATORY PROTEIN"/>
    <property type="match status" value="1"/>
</dbReference>
<evidence type="ECO:0000256" key="3">
    <source>
        <dbReference type="ARBA" id="ARBA00023015"/>
    </source>
</evidence>
<dbReference type="GO" id="GO:0043565">
    <property type="term" value="F:sequence-specific DNA binding"/>
    <property type="evidence" value="ECO:0007669"/>
    <property type="project" value="InterPro"/>
</dbReference>
<dbReference type="PROSITE" id="PS50045">
    <property type="entry name" value="SIGMA54_INTERACT_4"/>
    <property type="match status" value="1"/>
</dbReference>
<dbReference type="GO" id="GO:0006355">
    <property type="term" value="P:regulation of DNA-templated transcription"/>
    <property type="evidence" value="ECO:0007669"/>
    <property type="project" value="InterPro"/>
</dbReference>
<name>A0A7C2Z6A3_9AQUI</name>
<dbReference type="EMBL" id="DSFP01000053">
    <property type="protein sequence ID" value="HEW46224.1"/>
    <property type="molecule type" value="Genomic_DNA"/>
</dbReference>
<dbReference type="InterPro" id="IPR011006">
    <property type="entry name" value="CheY-like_superfamily"/>
</dbReference>
<feature type="domain" description="Response regulatory" evidence="10">
    <location>
        <begin position="2"/>
        <end position="116"/>
    </location>
</feature>
<evidence type="ECO:0000259" key="9">
    <source>
        <dbReference type="PROSITE" id="PS50045"/>
    </source>
</evidence>
<keyword evidence="4" id="KW-0238">DNA-binding</keyword>
<dbReference type="InterPro" id="IPR009057">
    <property type="entry name" value="Homeodomain-like_sf"/>
</dbReference>
<dbReference type="PROSITE" id="PS00675">
    <property type="entry name" value="SIGMA54_INTERACT_1"/>
    <property type="match status" value="1"/>
</dbReference>
<feature type="modified residue" description="4-aspartylphosphate" evidence="7">
    <location>
        <position position="51"/>
    </location>
</feature>
<dbReference type="SUPFAM" id="SSF52172">
    <property type="entry name" value="CheY-like"/>
    <property type="match status" value="1"/>
</dbReference>
<reference evidence="11" key="1">
    <citation type="journal article" date="2020" name="mSystems">
        <title>Genome- and Community-Level Interaction Insights into Carbon Utilization and Element Cycling Functions of Hydrothermarchaeota in Hydrothermal Sediment.</title>
        <authorList>
            <person name="Zhou Z."/>
            <person name="Liu Y."/>
            <person name="Xu W."/>
            <person name="Pan J."/>
            <person name="Luo Z.H."/>
            <person name="Li M."/>
        </authorList>
    </citation>
    <scope>NUCLEOTIDE SEQUENCE [LARGE SCALE GENOMIC DNA]</scope>
    <source>
        <strain evidence="11">SpSt-132</strain>
    </source>
</reference>
<evidence type="ECO:0000256" key="5">
    <source>
        <dbReference type="ARBA" id="ARBA00023159"/>
    </source>
</evidence>
<dbReference type="GO" id="GO:0005524">
    <property type="term" value="F:ATP binding"/>
    <property type="evidence" value="ECO:0007669"/>
    <property type="project" value="UniProtKB-KW"/>
</dbReference>
<protein>
    <submittedName>
        <fullName evidence="11">Sigma-54-dependent Fis family transcriptional regulator</fullName>
    </submittedName>
</protein>
<organism evidence="11">
    <name type="scientific">Hydrogenobacter sp</name>
    <dbReference type="NCBI Taxonomy" id="2152829"/>
    <lineage>
        <taxon>Bacteria</taxon>
        <taxon>Pseudomonadati</taxon>
        <taxon>Aquificota</taxon>
        <taxon>Aquificia</taxon>
        <taxon>Aquificales</taxon>
        <taxon>Aquificaceae</taxon>
        <taxon>Hydrogenobacter</taxon>
    </lineage>
</organism>
<dbReference type="SMART" id="SM00448">
    <property type="entry name" value="REC"/>
    <property type="match status" value="1"/>
</dbReference>
<dbReference type="CDD" id="cd00009">
    <property type="entry name" value="AAA"/>
    <property type="match status" value="1"/>
</dbReference>
<dbReference type="InterPro" id="IPR025662">
    <property type="entry name" value="Sigma_54_int_dom_ATP-bd_1"/>
</dbReference>
<evidence type="ECO:0000259" key="10">
    <source>
        <dbReference type="PROSITE" id="PS50110"/>
    </source>
</evidence>
<feature type="domain" description="Sigma-54 factor interaction" evidence="9">
    <location>
        <begin position="139"/>
        <end position="368"/>
    </location>
</feature>
<proteinExistence type="predicted"/>
<evidence type="ECO:0000256" key="7">
    <source>
        <dbReference type="PROSITE-ProRule" id="PRU00169"/>
    </source>
</evidence>
<dbReference type="FunFam" id="1.10.8.60:FF:000014">
    <property type="entry name" value="DNA-binding transcriptional regulator NtrC"/>
    <property type="match status" value="1"/>
</dbReference>
<dbReference type="PROSITE" id="PS50110">
    <property type="entry name" value="RESPONSE_REGULATORY"/>
    <property type="match status" value="1"/>
</dbReference>
<evidence type="ECO:0000256" key="2">
    <source>
        <dbReference type="ARBA" id="ARBA00022840"/>
    </source>
</evidence>
<dbReference type="PANTHER" id="PTHR32071:SF119">
    <property type="entry name" value="SIGMA L-DEPENDENT TRANSCRIPTIONAL REGULATOR YPLP-RELATED"/>
    <property type="match status" value="1"/>
</dbReference>
<dbReference type="GO" id="GO:0000160">
    <property type="term" value="P:phosphorelay signal transduction system"/>
    <property type="evidence" value="ECO:0007669"/>
    <property type="project" value="InterPro"/>
</dbReference>
<keyword evidence="7" id="KW-0597">Phosphoprotein</keyword>
<dbReference type="FunFam" id="3.40.50.300:FF:000006">
    <property type="entry name" value="DNA-binding transcriptional regulator NtrC"/>
    <property type="match status" value="1"/>
</dbReference>
<dbReference type="Gene3D" id="1.10.8.60">
    <property type="match status" value="1"/>
</dbReference>
<dbReference type="PROSITE" id="PS00688">
    <property type="entry name" value="SIGMA54_INTERACT_3"/>
    <property type="match status" value="1"/>
</dbReference>
<dbReference type="InterPro" id="IPR058031">
    <property type="entry name" value="AAA_lid_NorR"/>
</dbReference>
<dbReference type="AlphaFoldDB" id="A0A7C2Z6A3"/>
<dbReference type="Gene3D" id="3.40.50.2300">
    <property type="match status" value="1"/>
</dbReference>
<gene>
    <name evidence="11" type="ORF">ENO47_06110</name>
</gene>
<dbReference type="Gene3D" id="3.40.50.300">
    <property type="entry name" value="P-loop containing nucleotide triphosphate hydrolases"/>
    <property type="match status" value="1"/>
</dbReference>
<keyword evidence="1" id="KW-0547">Nucleotide-binding</keyword>
<dbReference type="InterPro" id="IPR027417">
    <property type="entry name" value="P-loop_NTPase"/>
</dbReference>
<dbReference type="SUPFAM" id="SSF52540">
    <property type="entry name" value="P-loop containing nucleoside triphosphate hydrolases"/>
    <property type="match status" value="1"/>
</dbReference>
<keyword evidence="2" id="KW-0067">ATP-binding</keyword>
<dbReference type="InterPro" id="IPR003593">
    <property type="entry name" value="AAA+_ATPase"/>
</dbReference>
<sequence length="434" mass="49967">MKILIVEDEVEYGWLLAKFLREKGYLTEHVASGKSAIEHLESQHYDLILLDLFLPDMNGMELLKRIKETNTNQEVVVITGHGTIKTAVEATKLGAFDFLTKSCSLEEVELVVKKIESMLNLKRENRLLKQEKRLMEEEMIVASPAMKKVIETVEKIACSDCNVLIQGESGVGKELVAKLIHKLSDRKDKAFIAINVSAIPTDLLEVELFGHERGAFTGANQPKEGFLELARNGTLFLDEIAELDLALQAKLLRAIEEKKFYRVGGRKEIEADVRIISATNRDIQKLVEDGLFRDDLYYRLNTVEIRIPPLRERKEDIIPLTEHFLEKFKRKYNKKIEGVTERAKKLLLSYDYPGNVRELKNIIERAVLLCVGNLIDEEHISMPFNKKPESLKEMEKVKIEEVLKKVNFNKKKAAELLDIPLRTFYRKLKKYNLM</sequence>
<dbReference type="InterPro" id="IPR002197">
    <property type="entry name" value="HTH_Fis"/>
</dbReference>
<keyword evidence="6" id="KW-0804">Transcription</keyword>
<evidence type="ECO:0000313" key="11">
    <source>
        <dbReference type="EMBL" id="HEW46224.1"/>
    </source>
</evidence>
<comment type="caution">
    <text evidence="11">The sequence shown here is derived from an EMBL/GenBank/DDBJ whole genome shotgun (WGS) entry which is preliminary data.</text>
</comment>
<dbReference type="Pfam" id="PF25601">
    <property type="entry name" value="AAA_lid_14"/>
    <property type="match status" value="1"/>
</dbReference>
<evidence type="ECO:0000256" key="8">
    <source>
        <dbReference type="SAM" id="Coils"/>
    </source>
</evidence>
<dbReference type="PRINTS" id="PR01590">
    <property type="entry name" value="HTHFIS"/>
</dbReference>
<dbReference type="Pfam" id="PF00072">
    <property type="entry name" value="Response_reg"/>
    <property type="match status" value="1"/>
</dbReference>
<dbReference type="Gene3D" id="1.10.10.60">
    <property type="entry name" value="Homeodomain-like"/>
    <property type="match status" value="1"/>
</dbReference>
<dbReference type="InterPro" id="IPR001789">
    <property type="entry name" value="Sig_transdc_resp-reg_receiver"/>
</dbReference>
<dbReference type="InterPro" id="IPR002078">
    <property type="entry name" value="Sigma_54_int"/>
</dbReference>
<keyword evidence="8" id="KW-0175">Coiled coil</keyword>
<accession>A0A7C2Z6A3</accession>
<feature type="coiled-coil region" evidence="8">
    <location>
        <begin position="105"/>
        <end position="138"/>
    </location>
</feature>
<dbReference type="InterPro" id="IPR025944">
    <property type="entry name" value="Sigma_54_int_dom_CS"/>
</dbReference>
<evidence type="ECO:0000256" key="4">
    <source>
        <dbReference type="ARBA" id="ARBA00023125"/>
    </source>
</evidence>
<dbReference type="SUPFAM" id="SSF46689">
    <property type="entry name" value="Homeodomain-like"/>
    <property type="match status" value="1"/>
</dbReference>
<dbReference type="Pfam" id="PF00158">
    <property type="entry name" value="Sigma54_activat"/>
    <property type="match status" value="1"/>
</dbReference>
<evidence type="ECO:0000256" key="6">
    <source>
        <dbReference type="ARBA" id="ARBA00023163"/>
    </source>
</evidence>
<evidence type="ECO:0000256" key="1">
    <source>
        <dbReference type="ARBA" id="ARBA00022741"/>
    </source>
</evidence>